<dbReference type="AlphaFoldDB" id="A0AA50KA70"/>
<accession>A0AA50KA70</accession>
<reference evidence="2" key="1">
    <citation type="submission" date="2023-08" db="EMBL/GenBank/DDBJ databases">
        <title>Complete genome sequence of Shewanella oncorhynchi Z-P2, a siderophore putrebactin-producing bacterium.</title>
        <authorList>
            <person name="Zhang Y."/>
        </authorList>
    </citation>
    <scope>NUCLEOTIDE SEQUENCE</scope>
    <source>
        <strain evidence="2">Z-P2</strain>
    </source>
</reference>
<organism evidence="2">
    <name type="scientific">Shewanella oncorhynchi</name>
    <dbReference type="NCBI Taxonomy" id="2726434"/>
    <lineage>
        <taxon>Bacteria</taxon>
        <taxon>Pseudomonadati</taxon>
        <taxon>Pseudomonadota</taxon>
        <taxon>Gammaproteobacteria</taxon>
        <taxon>Alteromonadales</taxon>
        <taxon>Shewanellaceae</taxon>
        <taxon>Shewanella</taxon>
    </lineage>
</organism>
<dbReference type="RefSeq" id="WP_263166302.1">
    <property type="nucleotide sequence ID" value="NZ_CP132914.1"/>
</dbReference>
<protein>
    <submittedName>
        <fullName evidence="2">DUF4274 domain-containing protein</fullName>
    </submittedName>
</protein>
<evidence type="ECO:0000313" key="2">
    <source>
        <dbReference type="EMBL" id="WMB71195.1"/>
    </source>
</evidence>
<sequence>MTDIIDRIVYEIEDVEEAVNLVKTISSAHELYALLDHYNWDDGNEIPIAIADHPLCELAIAIKLFWLAEAMDWLEMNELNELIPTNEVIEPYQQEHYDFAVMLTKRILSGYYQVKTVSHTEKITKTAQYFLKKRGVPEILYQPIVV</sequence>
<dbReference type="Pfam" id="PF14096">
    <property type="entry name" value="DUF4274"/>
    <property type="match status" value="1"/>
</dbReference>
<evidence type="ECO:0000259" key="1">
    <source>
        <dbReference type="Pfam" id="PF14096"/>
    </source>
</evidence>
<dbReference type="Proteomes" id="UP001236800">
    <property type="component" value="Chromosome"/>
</dbReference>
<dbReference type="KEGG" id="sog:RA178_12140"/>
<gene>
    <name evidence="2" type="ORF">RA178_12140</name>
</gene>
<proteinExistence type="predicted"/>
<dbReference type="GeneID" id="301339945"/>
<name>A0AA50KA70_9GAMM</name>
<dbReference type="InterPro" id="IPR025369">
    <property type="entry name" value="DUF4274"/>
</dbReference>
<dbReference type="EMBL" id="CP132914">
    <property type="protein sequence ID" value="WMB71195.1"/>
    <property type="molecule type" value="Genomic_DNA"/>
</dbReference>
<feature type="domain" description="DUF4274" evidence="1">
    <location>
        <begin position="28"/>
        <end position="107"/>
    </location>
</feature>